<evidence type="ECO:0000313" key="3">
    <source>
        <dbReference type="EMBL" id="QKD81599.1"/>
    </source>
</evidence>
<keyword evidence="3" id="KW-0645">Protease</keyword>
<feature type="transmembrane region" description="Helical" evidence="1">
    <location>
        <begin position="182"/>
        <end position="208"/>
    </location>
</feature>
<keyword evidence="1" id="KW-1133">Transmembrane helix</keyword>
<evidence type="ECO:0000259" key="2">
    <source>
        <dbReference type="Pfam" id="PF02517"/>
    </source>
</evidence>
<reference evidence="3 4" key="1">
    <citation type="submission" date="2020-05" db="EMBL/GenBank/DDBJ databases">
        <title>Complete genome sequence of of a novel Thermoleptolyngbya strain isolated from hot springs of Ganzi, Sichuan China.</title>
        <authorList>
            <person name="Tang J."/>
            <person name="Daroch M."/>
            <person name="Li L."/>
            <person name="Waleron K."/>
            <person name="Waleron M."/>
            <person name="Waleron M."/>
        </authorList>
    </citation>
    <scope>NUCLEOTIDE SEQUENCE [LARGE SCALE GENOMIC DNA]</scope>
    <source>
        <strain evidence="3 4">PKUAC-SCTA183</strain>
    </source>
</reference>
<feature type="domain" description="CAAX prenyl protease 2/Lysostaphin resistance protein A-like" evidence="2">
    <location>
        <begin position="139"/>
        <end position="250"/>
    </location>
</feature>
<dbReference type="Pfam" id="PF02517">
    <property type="entry name" value="Rce1-like"/>
    <property type="match status" value="1"/>
</dbReference>
<feature type="transmembrane region" description="Helical" evidence="1">
    <location>
        <begin position="156"/>
        <end position="175"/>
    </location>
</feature>
<dbReference type="KEGG" id="theu:HPC62_04825"/>
<dbReference type="InterPro" id="IPR003675">
    <property type="entry name" value="Rce1/LyrA-like_dom"/>
</dbReference>
<sequence length="258" mass="27528">MQRTWKTKPNIKIALFWAILGALGALAVFPYLMAIAPPPADLAVPLSAVAFGQAIQTGLVLWPLGWLGLRLGRSLGLDSPLVRAWLTGTPLPLMPRRRWLSIALLGGLGGLAILGLDILFQPWMPAPLTGSAATRPQVDLWKGLLASIYGGITEELWLRLGLMTLITWVLWRLAARPVSPPTWIFGMAIALSSLLFGLGHLPAAAAVWPLTGVVIGRSLLLNGLLGLVFGALYWKLGLEAAMLAHFCADLALRGVGGS</sequence>
<feature type="transmembrane region" description="Helical" evidence="1">
    <location>
        <begin position="99"/>
        <end position="120"/>
    </location>
</feature>
<dbReference type="GO" id="GO:0008237">
    <property type="term" value="F:metallopeptidase activity"/>
    <property type="evidence" value="ECO:0007669"/>
    <property type="project" value="UniProtKB-KW"/>
</dbReference>
<dbReference type="EMBL" id="CP053661">
    <property type="protein sequence ID" value="QKD81599.1"/>
    <property type="molecule type" value="Genomic_DNA"/>
</dbReference>
<dbReference type="GO" id="GO:0006508">
    <property type="term" value="P:proteolysis"/>
    <property type="evidence" value="ECO:0007669"/>
    <property type="project" value="UniProtKB-KW"/>
</dbReference>
<gene>
    <name evidence="3" type="ORF">HPC62_04825</name>
</gene>
<dbReference type="RefSeq" id="WP_172353999.1">
    <property type="nucleotide sequence ID" value="NZ_CP053661.1"/>
</dbReference>
<evidence type="ECO:0000256" key="1">
    <source>
        <dbReference type="SAM" id="Phobius"/>
    </source>
</evidence>
<name>A0A6M8B377_9CYAN</name>
<feature type="transmembrane region" description="Helical" evidence="1">
    <location>
        <begin position="214"/>
        <end position="234"/>
    </location>
</feature>
<keyword evidence="3" id="KW-0482">Metalloprotease</keyword>
<keyword evidence="1" id="KW-0812">Transmembrane</keyword>
<protein>
    <submittedName>
        <fullName evidence="3">CPBP family intramembrane metalloprotease</fullName>
    </submittedName>
</protein>
<organism evidence="3 4">
    <name type="scientific">Thermoleptolyngbya sichuanensis A183</name>
    <dbReference type="NCBI Taxonomy" id="2737172"/>
    <lineage>
        <taxon>Bacteria</taxon>
        <taxon>Bacillati</taxon>
        <taxon>Cyanobacteriota</taxon>
        <taxon>Cyanophyceae</taxon>
        <taxon>Oculatellales</taxon>
        <taxon>Oculatellaceae</taxon>
        <taxon>Thermoleptolyngbya</taxon>
        <taxon>Thermoleptolyngbya sichuanensis</taxon>
    </lineage>
</organism>
<dbReference type="GO" id="GO:0004175">
    <property type="term" value="F:endopeptidase activity"/>
    <property type="evidence" value="ECO:0007669"/>
    <property type="project" value="UniProtKB-ARBA"/>
</dbReference>
<keyword evidence="4" id="KW-1185">Reference proteome</keyword>
<keyword evidence="3" id="KW-0378">Hydrolase</keyword>
<dbReference type="Proteomes" id="UP000505210">
    <property type="component" value="Chromosome"/>
</dbReference>
<feature type="transmembrane region" description="Helical" evidence="1">
    <location>
        <begin position="42"/>
        <end position="64"/>
    </location>
</feature>
<keyword evidence="1" id="KW-0472">Membrane</keyword>
<dbReference type="AlphaFoldDB" id="A0A6M8B377"/>
<evidence type="ECO:0000313" key="4">
    <source>
        <dbReference type="Proteomes" id="UP000505210"/>
    </source>
</evidence>
<dbReference type="GO" id="GO:0080120">
    <property type="term" value="P:CAAX-box protein maturation"/>
    <property type="evidence" value="ECO:0007669"/>
    <property type="project" value="UniProtKB-ARBA"/>
</dbReference>
<feature type="transmembrane region" description="Helical" evidence="1">
    <location>
        <begin position="12"/>
        <end position="36"/>
    </location>
</feature>
<proteinExistence type="predicted"/>
<accession>A0A6M8B377</accession>